<dbReference type="RefSeq" id="WP_189577988.1">
    <property type="nucleotide sequence ID" value="NZ_BMXV01000009.1"/>
</dbReference>
<evidence type="ECO:0000256" key="1">
    <source>
        <dbReference type="ARBA" id="ARBA00022714"/>
    </source>
</evidence>
<dbReference type="EMBL" id="BMXV01000009">
    <property type="protein sequence ID" value="GGY83381.1"/>
    <property type="molecule type" value="Genomic_DNA"/>
</dbReference>
<keyword evidence="3" id="KW-0408">Iron</keyword>
<evidence type="ECO:0000256" key="4">
    <source>
        <dbReference type="ARBA" id="ARBA00023014"/>
    </source>
</evidence>
<dbReference type="Pfam" id="PF00355">
    <property type="entry name" value="Rieske"/>
    <property type="match status" value="1"/>
</dbReference>
<evidence type="ECO:0000259" key="5">
    <source>
        <dbReference type="PROSITE" id="PS51296"/>
    </source>
</evidence>
<dbReference type="SUPFAM" id="SSF50022">
    <property type="entry name" value="ISP domain"/>
    <property type="match status" value="1"/>
</dbReference>
<keyword evidence="4" id="KW-0411">Iron-sulfur</keyword>
<dbReference type="Gene3D" id="2.102.10.10">
    <property type="entry name" value="Rieske [2Fe-2S] iron-sulphur domain"/>
    <property type="match status" value="1"/>
</dbReference>
<protein>
    <recommendedName>
        <fullName evidence="5">Rieske domain-containing protein</fullName>
    </recommendedName>
</protein>
<evidence type="ECO:0000313" key="7">
    <source>
        <dbReference type="Proteomes" id="UP000601597"/>
    </source>
</evidence>
<organism evidence="6 7">
    <name type="scientific">Marinobacter zhanjiangensis</name>
    <dbReference type="NCBI Taxonomy" id="578215"/>
    <lineage>
        <taxon>Bacteria</taxon>
        <taxon>Pseudomonadati</taxon>
        <taxon>Pseudomonadota</taxon>
        <taxon>Gammaproteobacteria</taxon>
        <taxon>Pseudomonadales</taxon>
        <taxon>Marinobacteraceae</taxon>
        <taxon>Marinobacter</taxon>
    </lineage>
</organism>
<keyword evidence="7" id="KW-1185">Reference proteome</keyword>
<reference evidence="7" key="1">
    <citation type="journal article" date="2019" name="Int. J. Syst. Evol. Microbiol.">
        <title>The Global Catalogue of Microorganisms (GCM) 10K type strain sequencing project: providing services to taxonomists for standard genome sequencing and annotation.</title>
        <authorList>
            <consortium name="The Broad Institute Genomics Platform"/>
            <consortium name="The Broad Institute Genome Sequencing Center for Infectious Disease"/>
            <person name="Wu L."/>
            <person name="Ma J."/>
        </authorList>
    </citation>
    <scope>NUCLEOTIDE SEQUENCE [LARGE SCALE GENOMIC DNA]</scope>
    <source>
        <strain evidence="7">KCTC 22280</strain>
    </source>
</reference>
<accession>A0ABQ3BAL0</accession>
<keyword evidence="2" id="KW-0479">Metal-binding</keyword>
<dbReference type="CDD" id="cd03467">
    <property type="entry name" value="Rieske"/>
    <property type="match status" value="1"/>
</dbReference>
<dbReference type="InterPro" id="IPR017941">
    <property type="entry name" value="Rieske_2Fe-2S"/>
</dbReference>
<gene>
    <name evidence="6" type="ORF">GCM10007071_33360</name>
</gene>
<dbReference type="InterPro" id="IPR036922">
    <property type="entry name" value="Rieske_2Fe-2S_sf"/>
</dbReference>
<evidence type="ECO:0000256" key="2">
    <source>
        <dbReference type="ARBA" id="ARBA00022723"/>
    </source>
</evidence>
<comment type="caution">
    <text evidence="6">The sequence shown here is derived from an EMBL/GenBank/DDBJ whole genome shotgun (WGS) entry which is preliminary data.</text>
</comment>
<proteinExistence type="predicted"/>
<feature type="domain" description="Rieske" evidence="5">
    <location>
        <begin position="11"/>
        <end position="112"/>
    </location>
</feature>
<evidence type="ECO:0000313" key="6">
    <source>
        <dbReference type="EMBL" id="GGY83381.1"/>
    </source>
</evidence>
<dbReference type="PANTHER" id="PTHR40261">
    <property type="match status" value="1"/>
</dbReference>
<name>A0ABQ3BAL0_9GAMM</name>
<sequence length="114" mass="12963">MSDKRPDSNWVAVCREADIANEQFREFHLGEQPCFVFRRQGQLHAYRNQCPHLGITLNWMPERFMDLDNCFIHCANHGALFVPESGDCIAGPCEGDRLMAVALRVVDGSIEARL</sequence>
<keyword evidence="1" id="KW-0001">2Fe-2S</keyword>
<evidence type="ECO:0000256" key="3">
    <source>
        <dbReference type="ARBA" id="ARBA00023004"/>
    </source>
</evidence>
<dbReference type="Proteomes" id="UP000601597">
    <property type="component" value="Unassembled WGS sequence"/>
</dbReference>
<dbReference type="PROSITE" id="PS51296">
    <property type="entry name" value="RIESKE"/>
    <property type="match status" value="1"/>
</dbReference>
<dbReference type="PANTHER" id="PTHR40261:SF1">
    <property type="entry name" value="RIESKE DOMAIN-CONTAINING PROTEIN"/>
    <property type="match status" value="1"/>
</dbReference>